<dbReference type="OrthoDB" id="269227at2759"/>
<evidence type="ECO:0000256" key="2">
    <source>
        <dbReference type="PIRSR" id="PIRSR000137-2"/>
    </source>
</evidence>
<dbReference type="Pfam" id="PF00732">
    <property type="entry name" value="GMC_oxred_N"/>
    <property type="match status" value="1"/>
</dbReference>
<keyword evidence="5" id="KW-1185">Reference proteome</keyword>
<accession>F0X8G2</accession>
<name>F0X8G2_GROCL</name>
<comment type="cofactor">
    <cofactor evidence="2">
        <name>FAD</name>
        <dbReference type="ChEBI" id="CHEBI:57692"/>
    </cofactor>
</comment>
<organism evidence="5">
    <name type="scientific">Grosmannia clavigera (strain kw1407 / UAMH 11150)</name>
    <name type="common">Blue stain fungus</name>
    <name type="synonym">Graphiocladiella clavigera</name>
    <dbReference type="NCBI Taxonomy" id="655863"/>
    <lineage>
        <taxon>Eukaryota</taxon>
        <taxon>Fungi</taxon>
        <taxon>Dikarya</taxon>
        <taxon>Ascomycota</taxon>
        <taxon>Pezizomycotina</taxon>
        <taxon>Sordariomycetes</taxon>
        <taxon>Sordariomycetidae</taxon>
        <taxon>Ophiostomatales</taxon>
        <taxon>Ophiostomataceae</taxon>
        <taxon>Leptographium</taxon>
    </lineage>
</organism>
<dbReference type="eggNOG" id="KOG1238">
    <property type="taxonomic scope" value="Eukaryota"/>
</dbReference>
<evidence type="ECO:0000313" key="5">
    <source>
        <dbReference type="Proteomes" id="UP000007796"/>
    </source>
</evidence>
<dbReference type="Pfam" id="PF05199">
    <property type="entry name" value="GMC_oxred_C"/>
    <property type="match status" value="1"/>
</dbReference>
<comment type="similarity">
    <text evidence="1">Belongs to the GMC oxidoreductase family.</text>
</comment>
<keyword evidence="2" id="KW-0274">FAD</keyword>
<keyword evidence="2" id="KW-0285">Flavoprotein</keyword>
<dbReference type="Proteomes" id="UP000007796">
    <property type="component" value="Unassembled WGS sequence"/>
</dbReference>
<dbReference type="GO" id="GO:0016614">
    <property type="term" value="F:oxidoreductase activity, acting on CH-OH group of donors"/>
    <property type="evidence" value="ECO:0007669"/>
    <property type="project" value="InterPro"/>
</dbReference>
<dbReference type="InterPro" id="IPR000172">
    <property type="entry name" value="GMC_OxRdtase_N"/>
</dbReference>
<dbReference type="EMBL" id="GL629735">
    <property type="protein sequence ID" value="EFX05262.1"/>
    <property type="molecule type" value="Genomic_DNA"/>
</dbReference>
<dbReference type="SUPFAM" id="SSF51905">
    <property type="entry name" value="FAD/NAD(P)-binding domain"/>
    <property type="match status" value="1"/>
</dbReference>
<reference evidence="4 5" key="1">
    <citation type="journal article" date="2011" name="Proc. Natl. Acad. Sci. U.S.A.">
        <title>Genome and transcriptome analyses of the mountain pine beetle-fungal symbiont Grosmannia clavigera, a lodgepole pine pathogen.</title>
        <authorList>
            <person name="DiGuistini S."/>
            <person name="Wang Y."/>
            <person name="Liao N.Y."/>
            <person name="Taylor G."/>
            <person name="Tanguay P."/>
            <person name="Feau N."/>
            <person name="Henrissat B."/>
            <person name="Chan S.K."/>
            <person name="Hesse-Orce U."/>
            <person name="Alamouti S.M."/>
            <person name="Tsui C.K.M."/>
            <person name="Docking R.T."/>
            <person name="Levasseur A."/>
            <person name="Haridas S."/>
            <person name="Robertson G."/>
            <person name="Birol I."/>
            <person name="Holt R.A."/>
            <person name="Marra M.A."/>
            <person name="Hamelin R.C."/>
            <person name="Hirst M."/>
            <person name="Jones S.J.M."/>
            <person name="Bohlmann J."/>
            <person name="Breuil C."/>
        </authorList>
    </citation>
    <scope>NUCLEOTIDE SEQUENCE [LARGE SCALE GENOMIC DNA]</scope>
    <source>
        <strain evidence="5">kw1407 / UAMH 11150</strain>
    </source>
</reference>
<feature type="domain" description="Glucose-methanol-choline oxidoreductase N-terminal" evidence="3">
    <location>
        <begin position="296"/>
        <end position="310"/>
    </location>
</feature>
<dbReference type="AlphaFoldDB" id="F0X8G2"/>
<dbReference type="GO" id="GO:0050660">
    <property type="term" value="F:flavin adenine dinucleotide binding"/>
    <property type="evidence" value="ECO:0007669"/>
    <property type="project" value="InterPro"/>
</dbReference>
<feature type="binding site" evidence="2">
    <location>
        <position position="245"/>
    </location>
    <ligand>
        <name>FAD</name>
        <dbReference type="ChEBI" id="CHEBI:57692"/>
    </ligand>
</feature>
<dbReference type="RefSeq" id="XP_014174744.1">
    <property type="nucleotide sequence ID" value="XM_014319269.1"/>
</dbReference>
<evidence type="ECO:0000256" key="1">
    <source>
        <dbReference type="ARBA" id="ARBA00010790"/>
    </source>
</evidence>
<dbReference type="InterPro" id="IPR007867">
    <property type="entry name" value="GMC_OxRtase_C"/>
</dbReference>
<dbReference type="PANTHER" id="PTHR11552:SF210">
    <property type="entry name" value="GLUCOSE-METHANOL-CHOLINE OXIDOREDUCTASE N-TERMINAL DOMAIN-CONTAINING PROTEIN-RELATED"/>
    <property type="match status" value="1"/>
</dbReference>
<dbReference type="Gene3D" id="3.30.560.10">
    <property type="entry name" value="Glucose Oxidase, domain 3"/>
    <property type="match status" value="1"/>
</dbReference>
<dbReference type="STRING" id="655863.F0X8G2"/>
<dbReference type="SUPFAM" id="SSF54373">
    <property type="entry name" value="FAD-linked reductases, C-terminal domain"/>
    <property type="match status" value="1"/>
</dbReference>
<dbReference type="Gene3D" id="3.50.50.60">
    <property type="entry name" value="FAD/NAD(P)-binding domain"/>
    <property type="match status" value="1"/>
</dbReference>
<gene>
    <name evidence="4" type="ORF">CMQ_3331</name>
</gene>
<dbReference type="HOGENOM" id="CLU_002865_6_2_1"/>
<dbReference type="InterPro" id="IPR036188">
    <property type="entry name" value="FAD/NAD-bd_sf"/>
</dbReference>
<dbReference type="PANTHER" id="PTHR11552">
    <property type="entry name" value="GLUCOSE-METHANOL-CHOLINE GMC OXIDOREDUCTASE"/>
    <property type="match status" value="1"/>
</dbReference>
<dbReference type="InterPro" id="IPR012132">
    <property type="entry name" value="GMC_OxRdtase"/>
</dbReference>
<protein>
    <submittedName>
        <fullName evidence="4">Glucose-methanol-choline oxidoreductase</fullName>
    </submittedName>
</protein>
<evidence type="ECO:0000313" key="4">
    <source>
        <dbReference type="EMBL" id="EFX05262.1"/>
    </source>
</evidence>
<evidence type="ECO:0000259" key="3">
    <source>
        <dbReference type="PROSITE" id="PS00624"/>
    </source>
</evidence>
<sequence length="625" mass="66968">MGSTGEDQAATFDYIIAGGGTAGVVVAARLSEDPSIKVLLIEAGADHSKDPLVLTPGLVAGVYGKKEYDWNFSSVPQPTLHGRAINQARGRMLGGCSGINFMMAVYPSRAILDAWGALGNKGWSFDELEPYFRKFATTEPPSALTTSTCRVAGHYDDAITQTETGPLQISYGEGHSPNNSAWFDTFANLGLRMTSDPRGGSAVGAFQNTATIDPKTKTRSFAVTAYLTEKVLARTNLTIWTEAVVTKILLESPSAHTADPDVVAVAKGVRVRSGNGGETGKERDVFARAEVILAAGTLQTPQLLELSGIGGRDILEKHAIPVVVDNPNVGEHLQDHAVVCQSFEVAPGTLSGDILRDPDLLNALVQQYQTDGQGPMGQSAISCAYAPLLDADGPLSAEARQAFFDAHSDSGEEEHGLVRKLLSGPGEPSVQFLLFPTQVSIRKNPSSMAEIIVPSQPENYLTIMSVLNHPFSRGQVHITSGNIDDLPVWDPHYNSESIDMEILARAVRFVETFAYTKPFAGLLMPPGEGKRMPDICADDLDQAREIVRQAQISIFHVCGSCVMKPKDKGGVVDGKLRVYGVSNLRIVDASIFPIEPLGNIQTTVYAVAEKAADIIKQGRQGHSSN</sequence>
<dbReference type="PROSITE" id="PS00624">
    <property type="entry name" value="GMC_OXRED_2"/>
    <property type="match status" value="1"/>
</dbReference>
<dbReference type="GeneID" id="25976420"/>
<dbReference type="InParanoid" id="F0X8G2"/>
<dbReference type="PIRSF" id="PIRSF000137">
    <property type="entry name" value="Alcohol_oxidase"/>
    <property type="match status" value="1"/>
</dbReference>
<proteinExistence type="inferred from homology"/>